<proteinExistence type="predicted"/>
<accession>D5MKW6</accession>
<protein>
    <submittedName>
        <fullName evidence="1">Uncharacterized protein</fullName>
    </submittedName>
</protein>
<name>D5MKW6_METO1</name>
<sequence length="119" mass="12714">MAKVFENSALFCDAATMNVLSRRAVERGVAEPLATADVTPRFFGAGYYVGFHGLRAVAPLKGIRASGRTLGKHSFHGLRAVAPLKASLSLDYLPISSLFPRPQSRGPIEGALILRLACC</sequence>
<gene>
    <name evidence="1" type="ORF">DAMO_2733</name>
</gene>
<reference evidence="1 2" key="1">
    <citation type="journal article" date="2010" name="Nature">
        <title>Nitrite-driven anaerobic methane oxidation by oxygenic bacteria.</title>
        <authorList>
            <person name="Ettwig K.F."/>
            <person name="Butler M.K."/>
            <person name="Le Paslier D."/>
            <person name="Pelletier E."/>
            <person name="Mangenot S."/>
            <person name="Kuypers M.M.M."/>
            <person name="Schreiber F."/>
            <person name="Dutilh B.E."/>
            <person name="Zedelius J."/>
            <person name="de Beer D."/>
            <person name="Gloerich J."/>
            <person name="Wessels H.J.C.T."/>
            <person name="van Allen T."/>
            <person name="Luesken F."/>
            <person name="Wu M."/>
            <person name="van de Pas-Schoonen K.T."/>
            <person name="Op den Camp H.J.M."/>
            <person name="Janssen-Megens E.M."/>
            <person name="Francoijs K-J."/>
            <person name="Stunnenberg H."/>
            <person name="Weissenbach J."/>
            <person name="Jetten M.S.M."/>
            <person name="Strous M."/>
        </authorList>
    </citation>
    <scope>NUCLEOTIDE SEQUENCE [LARGE SCALE GENOMIC DNA]</scope>
</reference>
<dbReference type="HOGENOM" id="CLU_2057092_0_0_0"/>
<evidence type="ECO:0000313" key="1">
    <source>
        <dbReference type="EMBL" id="CBE69806.1"/>
    </source>
</evidence>
<dbReference type="KEGG" id="mox:DAMO_2733"/>
<organism evidence="1 2">
    <name type="scientific">Methylomirabilis oxygeniifera</name>
    <dbReference type="NCBI Taxonomy" id="671143"/>
    <lineage>
        <taxon>Bacteria</taxon>
        <taxon>Candidatus Methylomirabilota</taxon>
        <taxon>Candidatus Methylomirabilia</taxon>
        <taxon>Candidatus Methylomirabilales</taxon>
        <taxon>Candidatus Methylomirabilaceae</taxon>
        <taxon>Candidatus Methylomirabilis</taxon>
    </lineage>
</organism>
<dbReference type="AlphaFoldDB" id="D5MKW6"/>
<dbReference type="EMBL" id="FP565575">
    <property type="protein sequence ID" value="CBE69806.1"/>
    <property type="molecule type" value="Genomic_DNA"/>
</dbReference>
<dbReference type="Proteomes" id="UP000006898">
    <property type="component" value="Chromosome"/>
</dbReference>
<evidence type="ECO:0000313" key="2">
    <source>
        <dbReference type="Proteomes" id="UP000006898"/>
    </source>
</evidence>
<dbReference type="STRING" id="671143.DAMO_2733"/>